<organism evidence="9 10">
    <name type="scientific">Candidatus Zymogenus saltonus</name>
    <dbReference type="NCBI Taxonomy" id="2844893"/>
    <lineage>
        <taxon>Bacteria</taxon>
        <taxon>Deltaproteobacteria</taxon>
        <taxon>Candidatus Zymogenia</taxon>
        <taxon>Candidatus Zymogeniales</taxon>
        <taxon>Candidatus Zymogenaceae</taxon>
        <taxon>Candidatus Zymogenus</taxon>
    </lineage>
</organism>
<keyword evidence="7" id="KW-1133">Transmembrane helix</keyword>
<dbReference type="GO" id="GO:0005576">
    <property type="term" value="C:extracellular region"/>
    <property type="evidence" value="ECO:0007669"/>
    <property type="project" value="TreeGrafter"/>
</dbReference>
<feature type="transmembrane region" description="Helical" evidence="7">
    <location>
        <begin position="20"/>
        <end position="42"/>
    </location>
</feature>
<dbReference type="GO" id="GO:0016740">
    <property type="term" value="F:transferase activity"/>
    <property type="evidence" value="ECO:0007669"/>
    <property type="project" value="UniProtKB-KW"/>
</dbReference>
<keyword evidence="7" id="KW-0472">Membrane</keyword>
<dbReference type="EMBL" id="JAFGIX010000027">
    <property type="protein sequence ID" value="MBN1572689.1"/>
    <property type="molecule type" value="Genomic_DNA"/>
</dbReference>
<evidence type="ECO:0000256" key="6">
    <source>
        <dbReference type="PROSITE-ProRule" id="PRU01373"/>
    </source>
</evidence>
<protein>
    <submittedName>
        <fullName evidence="9">L,D-transpeptidase family protein</fullName>
    </submittedName>
</protein>
<sequence>MTLKIDGRCELGAKRGSKAFSRTGIFVISIFLLFLFAGLNAYGEAGKRQGMKVVPSSFVGQADDTGVSPAFMSPVSAEVALISACGAYTADRGVDLLGAAKERLGAAGIRVRDDDTVRPMSVPIWRFKTYIHYYPGDEAALNAVVKALGVGEGVSDNTLIKGYIKVILGIDAVSRLLSGGREGSSIYLLNGTGREDATASFLEDLTTSAPEIGAVKTFGTAKGMGGAAETTVVYYPGGSEETARRLIEVLGVGRGVRLNGEDTFIVLGPDYSEEEFKAVPDWEPNPGETYSVVIRKTKYIMDVLDSKGNVVCEFPVSVGSNPDLADKKMVGDSRTPEGDFTVSNIHGSSDWRFKNIELAYGPYFIRLNTPGWTGIGIHGTNEPYLLGAPVSHGCIRLNSKNVVKLRNAVKVGTRVKIVH</sequence>
<keyword evidence="5 6" id="KW-0961">Cell wall biogenesis/degradation</keyword>
<evidence type="ECO:0000256" key="1">
    <source>
        <dbReference type="ARBA" id="ARBA00004752"/>
    </source>
</evidence>
<dbReference type="Gene3D" id="2.40.440.10">
    <property type="entry name" value="L,D-transpeptidase catalytic domain-like"/>
    <property type="match status" value="1"/>
</dbReference>
<dbReference type="InterPro" id="IPR005490">
    <property type="entry name" value="LD_TPept_cat_dom"/>
</dbReference>
<dbReference type="AlphaFoldDB" id="A0A9D8PMZ8"/>
<dbReference type="GO" id="GO:0008360">
    <property type="term" value="P:regulation of cell shape"/>
    <property type="evidence" value="ECO:0007669"/>
    <property type="project" value="UniProtKB-UniRule"/>
</dbReference>
<dbReference type="PANTHER" id="PTHR30582:SF30">
    <property type="entry name" value="BLR4375 PROTEIN"/>
    <property type="match status" value="1"/>
</dbReference>
<evidence type="ECO:0000313" key="10">
    <source>
        <dbReference type="Proteomes" id="UP000809273"/>
    </source>
</evidence>
<keyword evidence="2" id="KW-0808">Transferase</keyword>
<proteinExistence type="predicted"/>
<keyword evidence="3 6" id="KW-0133">Cell shape</keyword>
<dbReference type="GO" id="GO:0018104">
    <property type="term" value="P:peptidoglycan-protein cross-linking"/>
    <property type="evidence" value="ECO:0007669"/>
    <property type="project" value="TreeGrafter"/>
</dbReference>
<dbReference type="CDD" id="cd16913">
    <property type="entry name" value="YkuD_like"/>
    <property type="match status" value="1"/>
</dbReference>
<dbReference type="SUPFAM" id="SSF141523">
    <property type="entry name" value="L,D-transpeptidase catalytic domain-like"/>
    <property type="match status" value="1"/>
</dbReference>
<comment type="pathway">
    <text evidence="1 6">Cell wall biogenesis; peptidoglycan biosynthesis.</text>
</comment>
<evidence type="ECO:0000256" key="4">
    <source>
        <dbReference type="ARBA" id="ARBA00022984"/>
    </source>
</evidence>
<name>A0A9D8PMZ8_9DELT</name>
<evidence type="ECO:0000256" key="7">
    <source>
        <dbReference type="SAM" id="Phobius"/>
    </source>
</evidence>
<keyword evidence="7" id="KW-0812">Transmembrane</keyword>
<gene>
    <name evidence="9" type="ORF">JW984_05765</name>
</gene>
<dbReference type="GO" id="GO:0071972">
    <property type="term" value="F:peptidoglycan L,D-transpeptidase activity"/>
    <property type="evidence" value="ECO:0007669"/>
    <property type="project" value="TreeGrafter"/>
</dbReference>
<feature type="active site" description="Proton donor/acceptor" evidence="6">
    <location>
        <position position="378"/>
    </location>
</feature>
<dbReference type="Proteomes" id="UP000809273">
    <property type="component" value="Unassembled WGS sequence"/>
</dbReference>
<evidence type="ECO:0000256" key="5">
    <source>
        <dbReference type="ARBA" id="ARBA00023316"/>
    </source>
</evidence>
<feature type="active site" description="Nucleophile" evidence="6">
    <location>
        <position position="394"/>
    </location>
</feature>
<evidence type="ECO:0000256" key="2">
    <source>
        <dbReference type="ARBA" id="ARBA00022679"/>
    </source>
</evidence>
<dbReference type="PROSITE" id="PS52029">
    <property type="entry name" value="LD_TPASE"/>
    <property type="match status" value="1"/>
</dbReference>
<dbReference type="InterPro" id="IPR050979">
    <property type="entry name" value="LD-transpeptidase"/>
</dbReference>
<dbReference type="InterPro" id="IPR038063">
    <property type="entry name" value="Transpep_catalytic_dom"/>
</dbReference>
<dbReference type="PANTHER" id="PTHR30582">
    <property type="entry name" value="L,D-TRANSPEPTIDASE"/>
    <property type="match status" value="1"/>
</dbReference>
<feature type="domain" description="L,D-TPase catalytic" evidence="8">
    <location>
        <begin position="290"/>
        <end position="418"/>
    </location>
</feature>
<accession>A0A9D8PMZ8</accession>
<keyword evidence="4 6" id="KW-0573">Peptidoglycan synthesis</keyword>
<reference evidence="9" key="1">
    <citation type="journal article" date="2021" name="Environ. Microbiol.">
        <title>Genomic characterization of three novel Desulfobacterota classes expand the metabolic and phylogenetic diversity of the phylum.</title>
        <authorList>
            <person name="Murphy C.L."/>
            <person name="Biggerstaff J."/>
            <person name="Eichhorn A."/>
            <person name="Ewing E."/>
            <person name="Shahan R."/>
            <person name="Soriano D."/>
            <person name="Stewart S."/>
            <person name="VanMol K."/>
            <person name="Walker R."/>
            <person name="Walters P."/>
            <person name="Elshahed M.S."/>
            <person name="Youssef N.H."/>
        </authorList>
    </citation>
    <scope>NUCLEOTIDE SEQUENCE</scope>
    <source>
        <strain evidence="9">Zod_Metabat.24</strain>
    </source>
</reference>
<evidence type="ECO:0000259" key="8">
    <source>
        <dbReference type="PROSITE" id="PS52029"/>
    </source>
</evidence>
<evidence type="ECO:0000256" key="3">
    <source>
        <dbReference type="ARBA" id="ARBA00022960"/>
    </source>
</evidence>
<comment type="caution">
    <text evidence="9">The sequence shown here is derived from an EMBL/GenBank/DDBJ whole genome shotgun (WGS) entry which is preliminary data.</text>
</comment>
<reference evidence="9" key="2">
    <citation type="submission" date="2021-01" db="EMBL/GenBank/DDBJ databases">
        <authorList>
            <person name="Hahn C.R."/>
            <person name="Youssef N.H."/>
            <person name="Elshahed M."/>
        </authorList>
    </citation>
    <scope>NUCLEOTIDE SEQUENCE</scope>
    <source>
        <strain evidence="9">Zod_Metabat.24</strain>
    </source>
</reference>
<evidence type="ECO:0000313" key="9">
    <source>
        <dbReference type="EMBL" id="MBN1572689.1"/>
    </source>
</evidence>
<dbReference type="GO" id="GO:0071555">
    <property type="term" value="P:cell wall organization"/>
    <property type="evidence" value="ECO:0007669"/>
    <property type="project" value="UniProtKB-UniRule"/>
</dbReference>
<dbReference type="Pfam" id="PF03734">
    <property type="entry name" value="YkuD"/>
    <property type="match status" value="1"/>
</dbReference>